<comment type="caution">
    <text evidence="2">The sequence shown here is derived from an EMBL/GenBank/DDBJ whole genome shotgun (WGS) entry which is preliminary data.</text>
</comment>
<gene>
    <name evidence="2" type="ORF">H2509_06330</name>
</gene>
<accession>A0A839AAY5</accession>
<protein>
    <submittedName>
        <fullName evidence="2">Uncharacterized protein</fullName>
    </submittedName>
</protein>
<dbReference type="AlphaFoldDB" id="A0A839AAY5"/>
<dbReference type="Proteomes" id="UP000541109">
    <property type="component" value="Unassembled WGS sequence"/>
</dbReference>
<proteinExistence type="predicted"/>
<dbReference type="PROSITE" id="PS51257">
    <property type="entry name" value="PROKAR_LIPOPROTEIN"/>
    <property type="match status" value="1"/>
</dbReference>
<reference evidence="2 3" key="1">
    <citation type="submission" date="2020-07" db="EMBL/GenBank/DDBJ databases">
        <title>Stappia sp., F7233, whole genome shotgun sequencing project.</title>
        <authorList>
            <person name="Jiang S."/>
            <person name="Liu Z.W."/>
            <person name="Du Z.J."/>
        </authorList>
    </citation>
    <scope>NUCLEOTIDE SEQUENCE [LARGE SCALE GENOMIC DNA]</scope>
    <source>
        <strain evidence="2 3">F7233</strain>
    </source>
</reference>
<evidence type="ECO:0000313" key="2">
    <source>
        <dbReference type="EMBL" id="MBA5776743.1"/>
    </source>
</evidence>
<feature type="chain" id="PRO_5032527886" evidence="1">
    <location>
        <begin position="31"/>
        <end position="218"/>
    </location>
</feature>
<sequence length="218" mass="23287">MTGQRSRGSCRKPGRLPVIGAMLVTLSGCAAQLGGSPGVWYAQHDGIAPRQDRIYVCHAFGCARKTPVDFSAGDRRKLAGILAKGRSSAAAERRAIAEAVAWNEKRVAPIVGSANDQGGYDLRNSGVPGQMDCIDEATNTTSLLLVAARHGYLKHHAVASPVARGFFIDGEYPHATAVVTELKTNKPYAIDSWPYANGVKPVVQDLDQWFAYLPDPAG</sequence>
<keyword evidence="1" id="KW-0732">Signal</keyword>
<evidence type="ECO:0000256" key="1">
    <source>
        <dbReference type="SAM" id="SignalP"/>
    </source>
</evidence>
<evidence type="ECO:0000313" key="3">
    <source>
        <dbReference type="Proteomes" id="UP000541109"/>
    </source>
</evidence>
<organism evidence="2 3">
    <name type="scientific">Stappia albiluteola</name>
    <dbReference type="NCBI Taxonomy" id="2758565"/>
    <lineage>
        <taxon>Bacteria</taxon>
        <taxon>Pseudomonadati</taxon>
        <taxon>Pseudomonadota</taxon>
        <taxon>Alphaproteobacteria</taxon>
        <taxon>Hyphomicrobiales</taxon>
        <taxon>Stappiaceae</taxon>
        <taxon>Stappia</taxon>
    </lineage>
</organism>
<dbReference type="EMBL" id="JACFXV010000043">
    <property type="protein sequence ID" value="MBA5776743.1"/>
    <property type="molecule type" value="Genomic_DNA"/>
</dbReference>
<feature type="signal peptide" evidence="1">
    <location>
        <begin position="1"/>
        <end position="30"/>
    </location>
</feature>
<keyword evidence="3" id="KW-1185">Reference proteome</keyword>
<name>A0A839AAY5_9HYPH</name>